<dbReference type="EC" id="2.7.7.65" evidence="5"/>
<dbReference type="EMBL" id="JAUTIX010000004">
    <property type="protein sequence ID" value="MDP0398718.1"/>
    <property type="molecule type" value="Genomic_DNA"/>
</dbReference>
<evidence type="ECO:0000313" key="6">
    <source>
        <dbReference type="Proteomes" id="UP001178281"/>
    </source>
</evidence>
<sequence>MKESEAGADRERDTARDGVGDGAVGLEEALAEIARLRRLVDSLSAAVDSTADMADLRRLRHVQAIADAAPDSLYVKDTEGKYLFLNAAALEVVQATDRPISEVLGHDDSGFFAPETFEQLRANDQRVITTGMPLEIHEEGLIGGQWRIYRSLKAPYRDPFGRIIGLIGVSRDVTETWRSAEALARAEARWQVAVDSSGDGIWDWDLATGAVFYSSRWKTMLGYEEDEVGDGAREWESRVHPDDLEAALMAMSSHMRGESPEYSCEHRMRTRSGEWLWVRGRGRVIERDPRGRILRMVGVSADISAEVAERRRVEREALELERLAEIDDLTGIANRRGFTRALSAAWHSAGASGQDVHLALIDVDDFKRYNDTHGHTAGDRALRQLASVVARVPMNGGDIAARYGGDELALIMVGELDFAAVLETIRAAVLELGLAHDGSRPVTVSCGGASGPAAATTPGLLLREADRRLYQAKAAGRNRVVAD</sequence>
<dbReference type="PROSITE" id="PS50112">
    <property type="entry name" value="PAS"/>
    <property type="match status" value="1"/>
</dbReference>
<dbReference type="InterPro" id="IPR000014">
    <property type="entry name" value="PAS"/>
</dbReference>
<accession>A0AA90NBK8</accession>
<reference evidence="5" key="1">
    <citation type="submission" date="2023-08" db="EMBL/GenBank/DDBJ databases">
        <title>The draft genome of Tsukamurella strandjordii strain 050030.</title>
        <authorList>
            <person name="Zhao F."/>
            <person name="Feng Y."/>
            <person name="Zong Z."/>
        </authorList>
    </citation>
    <scope>NUCLEOTIDE SEQUENCE</scope>
    <source>
        <strain evidence="5">050030</strain>
    </source>
</reference>
<dbReference type="CDD" id="cd01949">
    <property type="entry name" value="GGDEF"/>
    <property type="match status" value="1"/>
</dbReference>
<dbReference type="Pfam" id="PF00990">
    <property type="entry name" value="GGDEF"/>
    <property type="match status" value="1"/>
</dbReference>
<dbReference type="InterPro" id="IPR000160">
    <property type="entry name" value="GGDEF_dom"/>
</dbReference>
<evidence type="ECO:0000259" key="3">
    <source>
        <dbReference type="PROSITE" id="PS50113"/>
    </source>
</evidence>
<dbReference type="PROSITE" id="PS50887">
    <property type="entry name" value="GGDEF"/>
    <property type="match status" value="1"/>
</dbReference>
<dbReference type="InterPro" id="IPR001610">
    <property type="entry name" value="PAC"/>
</dbReference>
<feature type="domain" description="GGDEF" evidence="4">
    <location>
        <begin position="354"/>
        <end position="483"/>
    </location>
</feature>
<keyword evidence="6" id="KW-1185">Reference proteome</keyword>
<protein>
    <submittedName>
        <fullName evidence="5">Diguanylate cyclase</fullName>
        <ecNumber evidence="5">2.7.7.65</ecNumber>
    </submittedName>
</protein>
<dbReference type="FunFam" id="3.30.70.270:FF:000001">
    <property type="entry name" value="Diguanylate cyclase domain protein"/>
    <property type="match status" value="1"/>
</dbReference>
<dbReference type="SUPFAM" id="SSF55785">
    <property type="entry name" value="PYP-like sensor domain (PAS domain)"/>
    <property type="match status" value="2"/>
</dbReference>
<keyword evidence="5" id="KW-0808">Transferase</keyword>
<feature type="domain" description="PAC" evidence="3">
    <location>
        <begin position="132"/>
        <end position="185"/>
    </location>
</feature>
<dbReference type="InterPro" id="IPR029787">
    <property type="entry name" value="Nucleotide_cyclase"/>
</dbReference>
<dbReference type="Proteomes" id="UP001178281">
    <property type="component" value="Unassembled WGS sequence"/>
</dbReference>
<dbReference type="NCBIfam" id="TIGR00229">
    <property type="entry name" value="sensory_box"/>
    <property type="match status" value="1"/>
</dbReference>
<dbReference type="InterPro" id="IPR043128">
    <property type="entry name" value="Rev_trsase/Diguanyl_cyclase"/>
</dbReference>
<keyword evidence="5" id="KW-0548">Nucleotidyltransferase</keyword>
<evidence type="ECO:0000259" key="2">
    <source>
        <dbReference type="PROSITE" id="PS50112"/>
    </source>
</evidence>
<gene>
    <name evidence="5" type="ORF">Q7X28_12345</name>
</gene>
<name>A0AA90NBK8_9ACTN</name>
<feature type="compositionally biased region" description="Basic and acidic residues" evidence="1">
    <location>
        <begin position="1"/>
        <end position="19"/>
    </location>
</feature>
<dbReference type="InterPro" id="IPR052155">
    <property type="entry name" value="Biofilm_reg_signaling"/>
</dbReference>
<evidence type="ECO:0000313" key="5">
    <source>
        <dbReference type="EMBL" id="MDP0398718.1"/>
    </source>
</evidence>
<dbReference type="GO" id="GO:0052621">
    <property type="term" value="F:diguanylate cyclase activity"/>
    <property type="evidence" value="ECO:0007669"/>
    <property type="project" value="UniProtKB-EC"/>
</dbReference>
<dbReference type="NCBIfam" id="TIGR00254">
    <property type="entry name" value="GGDEF"/>
    <property type="match status" value="1"/>
</dbReference>
<dbReference type="InterPro" id="IPR013655">
    <property type="entry name" value="PAS_fold_3"/>
</dbReference>
<dbReference type="SMART" id="SM00091">
    <property type="entry name" value="PAS"/>
    <property type="match status" value="2"/>
</dbReference>
<dbReference type="PANTHER" id="PTHR44757">
    <property type="entry name" value="DIGUANYLATE CYCLASE DGCP"/>
    <property type="match status" value="1"/>
</dbReference>
<dbReference type="Pfam" id="PF08447">
    <property type="entry name" value="PAS_3"/>
    <property type="match status" value="1"/>
</dbReference>
<feature type="domain" description="PAS" evidence="2">
    <location>
        <begin position="186"/>
        <end position="258"/>
    </location>
</feature>
<organism evidence="5 6">
    <name type="scientific">Tsukamurella strandjordii</name>
    <dbReference type="NCBI Taxonomy" id="147577"/>
    <lineage>
        <taxon>Bacteria</taxon>
        <taxon>Bacillati</taxon>
        <taxon>Actinomycetota</taxon>
        <taxon>Actinomycetes</taxon>
        <taxon>Mycobacteriales</taxon>
        <taxon>Tsukamurellaceae</taxon>
        <taxon>Tsukamurella</taxon>
    </lineage>
</organism>
<proteinExistence type="predicted"/>
<dbReference type="CDD" id="cd00130">
    <property type="entry name" value="PAS"/>
    <property type="match status" value="2"/>
</dbReference>
<dbReference type="Pfam" id="PF08448">
    <property type="entry name" value="PAS_4"/>
    <property type="match status" value="1"/>
</dbReference>
<dbReference type="InterPro" id="IPR013656">
    <property type="entry name" value="PAS_4"/>
</dbReference>
<dbReference type="PROSITE" id="PS50113">
    <property type="entry name" value="PAC"/>
    <property type="match status" value="2"/>
</dbReference>
<dbReference type="Gene3D" id="3.30.450.20">
    <property type="entry name" value="PAS domain"/>
    <property type="match status" value="2"/>
</dbReference>
<dbReference type="SUPFAM" id="SSF55073">
    <property type="entry name" value="Nucleotide cyclase"/>
    <property type="match status" value="1"/>
</dbReference>
<dbReference type="InterPro" id="IPR000700">
    <property type="entry name" value="PAS-assoc_C"/>
</dbReference>
<dbReference type="PANTHER" id="PTHR44757:SF2">
    <property type="entry name" value="BIOFILM ARCHITECTURE MAINTENANCE PROTEIN MBAA"/>
    <property type="match status" value="1"/>
</dbReference>
<dbReference type="InterPro" id="IPR035965">
    <property type="entry name" value="PAS-like_dom_sf"/>
</dbReference>
<dbReference type="SMART" id="SM00267">
    <property type="entry name" value="GGDEF"/>
    <property type="match status" value="1"/>
</dbReference>
<comment type="caution">
    <text evidence="5">The sequence shown here is derived from an EMBL/GenBank/DDBJ whole genome shotgun (WGS) entry which is preliminary data.</text>
</comment>
<feature type="domain" description="PAC" evidence="3">
    <location>
        <begin position="262"/>
        <end position="315"/>
    </location>
</feature>
<dbReference type="SMART" id="SM00086">
    <property type="entry name" value="PAC"/>
    <property type="match status" value="2"/>
</dbReference>
<dbReference type="AlphaFoldDB" id="A0AA90NBK8"/>
<dbReference type="Gene3D" id="3.30.70.270">
    <property type="match status" value="1"/>
</dbReference>
<feature type="region of interest" description="Disordered" evidence="1">
    <location>
        <begin position="1"/>
        <end position="20"/>
    </location>
</feature>
<evidence type="ECO:0000259" key="4">
    <source>
        <dbReference type="PROSITE" id="PS50887"/>
    </source>
</evidence>
<evidence type="ECO:0000256" key="1">
    <source>
        <dbReference type="SAM" id="MobiDB-lite"/>
    </source>
</evidence>
<dbReference type="RefSeq" id="WP_305111524.1">
    <property type="nucleotide sequence ID" value="NZ_JAUTIX010000004.1"/>
</dbReference>